<keyword evidence="1" id="KW-0812">Transmembrane</keyword>
<dbReference type="Proteomes" id="UP000263014">
    <property type="component" value="Unassembled WGS sequence"/>
</dbReference>
<protein>
    <submittedName>
        <fullName evidence="4">DUF4367 domain-containing protein</fullName>
    </submittedName>
</protein>
<feature type="domain" description="DUF4367" evidence="2">
    <location>
        <begin position="122"/>
        <end position="225"/>
    </location>
</feature>
<evidence type="ECO:0000313" key="4">
    <source>
        <dbReference type="EMBL" id="RGJ06043.1"/>
    </source>
</evidence>
<reference evidence="4 5" key="1">
    <citation type="submission" date="2018-08" db="EMBL/GenBank/DDBJ databases">
        <title>A genome reference for cultivated species of the human gut microbiota.</title>
        <authorList>
            <person name="Zou Y."/>
            <person name="Xue W."/>
            <person name="Luo G."/>
        </authorList>
    </citation>
    <scope>NUCLEOTIDE SEQUENCE [LARGE SCALE GENOMIC DNA]</scope>
    <source>
        <strain evidence="4 5">TM09-12</strain>
    </source>
</reference>
<evidence type="ECO:0000313" key="5">
    <source>
        <dbReference type="Proteomes" id="UP000263014"/>
    </source>
</evidence>
<comment type="caution">
    <text evidence="4">The sequence shown here is derived from an EMBL/GenBank/DDBJ whole genome shotgun (WGS) entry which is preliminary data.</text>
</comment>
<keyword evidence="1" id="KW-0472">Membrane</keyword>
<sequence>MKNGLNDEWFEVLLKAAVIQNSMNEIEPYPPQEEIDNLQISDACDYKIRKMIKRFWRRQWFSKVQRITKKIVAVIFITVGVSFIALLQFNEVRAACYDILVRFTSRYIEIDYNAPDEELEPFNIGYVPEGFYKVEESNSASMYHIAYENENGERLSLENYKSVSVNVDNENHIITDITINGSLGQYFSATDERFENVLIWNNDKGFFIITTYLGKDEILKVAESINFLEERDKK</sequence>
<dbReference type="EMBL" id="QSON01000003">
    <property type="protein sequence ID" value="RGJ06043.1"/>
    <property type="molecule type" value="Genomic_DNA"/>
</dbReference>
<dbReference type="Pfam" id="PF14285">
    <property type="entry name" value="DUF4367"/>
    <property type="match status" value="1"/>
</dbReference>
<accession>A0A174V8N4</accession>
<feature type="transmembrane region" description="Helical" evidence="1">
    <location>
        <begin position="71"/>
        <end position="89"/>
    </location>
</feature>
<dbReference type="OrthoDB" id="1957888at2"/>
<name>A0A174V8N4_9FIRM</name>
<proteinExistence type="predicted"/>
<dbReference type="InterPro" id="IPR025377">
    <property type="entry name" value="DUF4367"/>
</dbReference>
<dbReference type="EMBL" id="WNME01000003">
    <property type="protein sequence ID" value="MUB62697.1"/>
    <property type="molecule type" value="Genomic_DNA"/>
</dbReference>
<reference evidence="3 6" key="2">
    <citation type="submission" date="2019-09" db="EMBL/GenBank/DDBJ databases">
        <title>Draft genome sequencing of Hungatella hathewayi 123Y-2.</title>
        <authorList>
            <person name="Lv Q."/>
            <person name="Li S."/>
        </authorList>
    </citation>
    <scope>NUCLEOTIDE SEQUENCE [LARGE SCALE GENOMIC DNA]</scope>
    <source>
        <strain evidence="3 6">123Y-2</strain>
    </source>
</reference>
<dbReference type="RefSeq" id="WP_006775227.1">
    <property type="nucleotide sequence ID" value="NZ_CABJBJ010000011.1"/>
</dbReference>
<gene>
    <name evidence="4" type="ORF">DXD79_08550</name>
    <name evidence="3" type="ORF">GNE07_06430</name>
</gene>
<keyword evidence="1" id="KW-1133">Transmembrane helix</keyword>
<evidence type="ECO:0000256" key="1">
    <source>
        <dbReference type="SAM" id="Phobius"/>
    </source>
</evidence>
<dbReference type="Proteomes" id="UP000434223">
    <property type="component" value="Unassembled WGS sequence"/>
</dbReference>
<evidence type="ECO:0000313" key="3">
    <source>
        <dbReference type="EMBL" id="MUB62697.1"/>
    </source>
</evidence>
<dbReference type="AlphaFoldDB" id="A0A174V8N4"/>
<evidence type="ECO:0000259" key="2">
    <source>
        <dbReference type="Pfam" id="PF14285"/>
    </source>
</evidence>
<evidence type="ECO:0000313" key="6">
    <source>
        <dbReference type="Proteomes" id="UP000434223"/>
    </source>
</evidence>
<dbReference type="GeneID" id="93150292"/>
<organism evidence="4 5">
    <name type="scientific">Hungatella hathewayi</name>
    <dbReference type="NCBI Taxonomy" id="154046"/>
    <lineage>
        <taxon>Bacteria</taxon>
        <taxon>Bacillati</taxon>
        <taxon>Bacillota</taxon>
        <taxon>Clostridia</taxon>
        <taxon>Lachnospirales</taxon>
        <taxon>Lachnospiraceae</taxon>
        <taxon>Hungatella</taxon>
    </lineage>
</organism>